<accession>A0A0J7JWD1</accession>
<dbReference type="InterPro" id="IPR036875">
    <property type="entry name" value="Znf_CCHC_sf"/>
</dbReference>
<keyword evidence="1" id="KW-0862">Zinc</keyword>
<keyword evidence="1" id="KW-0863">Zinc-finger</keyword>
<dbReference type="OrthoDB" id="7551707at2759"/>
<keyword evidence="5" id="KW-1185">Reference proteome</keyword>
<organism evidence="4 5">
    <name type="scientific">Lasius niger</name>
    <name type="common">Black garden ant</name>
    <dbReference type="NCBI Taxonomy" id="67767"/>
    <lineage>
        <taxon>Eukaryota</taxon>
        <taxon>Metazoa</taxon>
        <taxon>Ecdysozoa</taxon>
        <taxon>Arthropoda</taxon>
        <taxon>Hexapoda</taxon>
        <taxon>Insecta</taxon>
        <taxon>Pterygota</taxon>
        <taxon>Neoptera</taxon>
        <taxon>Endopterygota</taxon>
        <taxon>Hymenoptera</taxon>
        <taxon>Apocrita</taxon>
        <taxon>Aculeata</taxon>
        <taxon>Formicoidea</taxon>
        <taxon>Formicidae</taxon>
        <taxon>Formicinae</taxon>
        <taxon>Lasius</taxon>
        <taxon>Lasius</taxon>
    </lineage>
</organism>
<name>A0A0J7JWD1_LASNI</name>
<dbReference type="EMBL" id="LBMM01027549">
    <property type="protein sequence ID" value="KMQ82181.1"/>
    <property type="molecule type" value="Genomic_DNA"/>
</dbReference>
<feature type="region of interest" description="Disordered" evidence="2">
    <location>
        <begin position="104"/>
        <end position="147"/>
    </location>
</feature>
<feature type="compositionally biased region" description="Low complexity" evidence="2">
    <location>
        <begin position="104"/>
        <end position="115"/>
    </location>
</feature>
<dbReference type="InterPro" id="IPR001878">
    <property type="entry name" value="Znf_CCHC"/>
</dbReference>
<evidence type="ECO:0000313" key="5">
    <source>
        <dbReference type="Proteomes" id="UP000036403"/>
    </source>
</evidence>
<dbReference type="Proteomes" id="UP000036403">
    <property type="component" value="Unassembled WGS sequence"/>
</dbReference>
<dbReference type="PROSITE" id="PS50158">
    <property type="entry name" value="ZF_CCHC"/>
    <property type="match status" value="2"/>
</dbReference>
<dbReference type="PaxDb" id="67767-A0A0J7JWD1"/>
<comment type="caution">
    <text evidence="4">The sequence shown here is derived from an EMBL/GenBank/DDBJ whole genome shotgun (WGS) entry which is preliminary data.</text>
</comment>
<evidence type="ECO:0000256" key="2">
    <source>
        <dbReference type="SAM" id="MobiDB-lite"/>
    </source>
</evidence>
<dbReference type="SMART" id="SM00343">
    <property type="entry name" value="ZnF_C2HC"/>
    <property type="match status" value="2"/>
</dbReference>
<dbReference type="Gene3D" id="4.10.60.10">
    <property type="entry name" value="Zinc finger, CCHC-type"/>
    <property type="match status" value="1"/>
</dbReference>
<dbReference type="SUPFAM" id="SSF57756">
    <property type="entry name" value="Retrovirus zinc finger-like domains"/>
    <property type="match status" value="1"/>
</dbReference>
<keyword evidence="1" id="KW-0479">Metal-binding</keyword>
<proteinExistence type="predicted"/>
<dbReference type="GO" id="GO:0008270">
    <property type="term" value="F:zinc ion binding"/>
    <property type="evidence" value="ECO:0007669"/>
    <property type="project" value="UniProtKB-KW"/>
</dbReference>
<sequence>MGTAQIKIGWALARVELLEPRPLQCYKCLEGGHVRARCPNNVNRSGRCYRCGQEGHTAVQCAAVVKCPVCSDKGLPANHRTGSESYTPVHKGKRGVPLNRVVVAGPSTSTAAAPAPKKKGAAVANKKEESAPKETPLSTEAPSQGEP</sequence>
<gene>
    <name evidence="4" type="ORF">RF55_23881</name>
</gene>
<protein>
    <submittedName>
        <fullName evidence="4">Putative 50 kDa protein in type i retrotransposable element r1dm</fullName>
    </submittedName>
</protein>
<dbReference type="AlphaFoldDB" id="A0A0J7JWD1"/>
<dbReference type="GO" id="GO:0003676">
    <property type="term" value="F:nucleic acid binding"/>
    <property type="evidence" value="ECO:0007669"/>
    <property type="project" value="InterPro"/>
</dbReference>
<dbReference type="Pfam" id="PF00098">
    <property type="entry name" value="zf-CCHC"/>
    <property type="match status" value="1"/>
</dbReference>
<feature type="compositionally biased region" description="Polar residues" evidence="2">
    <location>
        <begin position="136"/>
        <end position="147"/>
    </location>
</feature>
<feature type="domain" description="CCHC-type" evidence="3">
    <location>
        <begin position="25"/>
        <end position="40"/>
    </location>
</feature>
<feature type="domain" description="CCHC-type" evidence="3">
    <location>
        <begin position="47"/>
        <end position="61"/>
    </location>
</feature>
<evidence type="ECO:0000256" key="1">
    <source>
        <dbReference type="PROSITE-ProRule" id="PRU00047"/>
    </source>
</evidence>
<evidence type="ECO:0000259" key="3">
    <source>
        <dbReference type="PROSITE" id="PS50158"/>
    </source>
</evidence>
<evidence type="ECO:0000313" key="4">
    <source>
        <dbReference type="EMBL" id="KMQ82181.1"/>
    </source>
</evidence>
<reference evidence="4 5" key="1">
    <citation type="submission" date="2015-04" db="EMBL/GenBank/DDBJ databases">
        <title>Lasius niger genome sequencing.</title>
        <authorList>
            <person name="Konorov E.A."/>
            <person name="Nikitin M.A."/>
            <person name="Kirill M.V."/>
            <person name="Chang P."/>
        </authorList>
    </citation>
    <scope>NUCLEOTIDE SEQUENCE [LARGE SCALE GENOMIC DNA]</scope>
    <source>
        <tissue evidence="4">Whole</tissue>
    </source>
</reference>